<accession>A0A4Y2K6S0</accession>
<name>A0A4Y2K6S0_ARAVE</name>
<keyword evidence="1" id="KW-1133">Transmembrane helix</keyword>
<dbReference type="AlphaFoldDB" id="A0A4Y2K6S0"/>
<dbReference type="Proteomes" id="UP000499080">
    <property type="component" value="Unassembled WGS sequence"/>
</dbReference>
<evidence type="ECO:0000313" key="2">
    <source>
        <dbReference type="EMBL" id="GBM97266.1"/>
    </source>
</evidence>
<comment type="caution">
    <text evidence="2">The sequence shown here is derived from an EMBL/GenBank/DDBJ whole genome shotgun (WGS) entry which is preliminary data.</text>
</comment>
<protein>
    <submittedName>
        <fullName evidence="2">Uncharacterized protein</fullName>
    </submittedName>
</protein>
<sequence>MRKNALNEVINYLYVVRVNIVTKIVLWVYGGSSPITRITEKGDLFTNILKHEAQITGAIALMQIINTNRQQITSNNSNSTSSAGLLFYRQIRQQNGLQVCCQGQGLRPGCRWHSIRTPVELSSRP</sequence>
<proteinExistence type="predicted"/>
<feature type="transmembrane region" description="Helical" evidence="1">
    <location>
        <begin position="12"/>
        <end position="30"/>
    </location>
</feature>
<keyword evidence="1" id="KW-0472">Membrane</keyword>
<keyword evidence="3" id="KW-1185">Reference proteome</keyword>
<evidence type="ECO:0000313" key="3">
    <source>
        <dbReference type="Proteomes" id="UP000499080"/>
    </source>
</evidence>
<keyword evidence="1" id="KW-0812">Transmembrane</keyword>
<gene>
    <name evidence="2" type="ORF">AVEN_75794_1</name>
</gene>
<organism evidence="2 3">
    <name type="scientific">Araneus ventricosus</name>
    <name type="common">Orbweaver spider</name>
    <name type="synonym">Epeira ventricosa</name>
    <dbReference type="NCBI Taxonomy" id="182803"/>
    <lineage>
        <taxon>Eukaryota</taxon>
        <taxon>Metazoa</taxon>
        <taxon>Ecdysozoa</taxon>
        <taxon>Arthropoda</taxon>
        <taxon>Chelicerata</taxon>
        <taxon>Arachnida</taxon>
        <taxon>Araneae</taxon>
        <taxon>Araneomorphae</taxon>
        <taxon>Entelegynae</taxon>
        <taxon>Araneoidea</taxon>
        <taxon>Araneidae</taxon>
        <taxon>Araneus</taxon>
    </lineage>
</organism>
<evidence type="ECO:0000256" key="1">
    <source>
        <dbReference type="SAM" id="Phobius"/>
    </source>
</evidence>
<dbReference type="EMBL" id="BGPR01004219">
    <property type="protein sequence ID" value="GBM97266.1"/>
    <property type="molecule type" value="Genomic_DNA"/>
</dbReference>
<reference evidence="2 3" key="1">
    <citation type="journal article" date="2019" name="Sci. Rep.">
        <title>Orb-weaving spider Araneus ventricosus genome elucidates the spidroin gene catalogue.</title>
        <authorList>
            <person name="Kono N."/>
            <person name="Nakamura H."/>
            <person name="Ohtoshi R."/>
            <person name="Moran D.A.P."/>
            <person name="Shinohara A."/>
            <person name="Yoshida Y."/>
            <person name="Fujiwara M."/>
            <person name="Mori M."/>
            <person name="Tomita M."/>
            <person name="Arakawa K."/>
        </authorList>
    </citation>
    <scope>NUCLEOTIDE SEQUENCE [LARGE SCALE GENOMIC DNA]</scope>
</reference>